<protein>
    <submittedName>
        <fullName evidence="1">Uncharacterized protein</fullName>
    </submittedName>
</protein>
<evidence type="ECO:0000313" key="1">
    <source>
        <dbReference type="EMBL" id="KAH6868897.1"/>
    </source>
</evidence>
<keyword evidence="2" id="KW-1185">Reference proteome</keyword>
<reference evidence="1 2" key="1">
    <citation type="journal article" date="2021" name="Nat. Commun.">
        <title>Genetic determinants of endophytism in the Arabidopsis root mycobiome.</title>
        <authorList>
            <person name="Mesny F."/>
            <person name="Miyauchi S."/>
            <person name="Thiergart T."/>
            <person name="Pickel B."/>
            <person name="Atanasova L."/>
            <person name="Karlsson M."/>
            <person name="Huettel B."/>
            <person name="Barry K.W."/>
            <person name="Haridas S."/>
            <person name="Chen C."/>
            <person name="Bauer D."/>
            <person name="Andreopoulos W."/>
            <person name="Pangilinan J."/>
            <person name="LaButti K."/>
            <person name="Riley R."/>
            <person name="Lipzen A."/>
            <person name="Clum A."/>
            <person name="Drula E."/>
            <person name="Henrissat B."/>
            <person name="Kohler A."/>
            <person name="Grigoriev I.V."/>
            <person name="Martin F.M."/>
            <person name="Hacquard S."/>
        </authorList>
    </citation>
    <scope>NUCLEOTIDE SEQUENCE [LARGE SCALE GENOMIC DNA]</scope>
    <source>
        <strain evidence="1 2">MPI-CAGE-CH-0241</strain>
    </source>
</reference>
<organism evidence="1 2">
    <name type="scientific">Thelonectria olida</name>
    <dbReference type="NCBI Taxonomy" id="1576542"/>
    <lineage>
        <taxon>Eukaryota</taxon>
        <taxon>Fungi</taxon>
        <taxon>Dikarya</taxon>
        <taxon>Ascomycota</taxon>
        <taxon>Pezizomycotina</taxon>
        <taxon>Sordariomycetes</taxon>
        <taxon>Hypocreomycetidae</taxon>
        <taxon>Hypocreales</taxon>
        <taxon>Nectriaceae</taxon>
        <taxon>Thelonectria</taxon>
    </lineage>
</organism>
<proteinExistence type="predicted"/>
<accession>A0A9P8VRC0</accession>
<dbReference type="Proteomes" id="UP000777438">
    <property type="component" value="Unassembled WGS sequence"/>
</dbReference>
<name>A0A9P8VRC0_9HYPO</name>
<evidence type="ECO:0000313" key="2">
    <source>
        <dbReference type="Proteomes" id="UP000777438"/>
    </source>
</evidence>
<dbReference type="OrthoDB" id="2498029at2759"/>
<sequence length="163" mass="17923">MTPLGRSLRLGWAAFGDLWSQCTQGQPIYVELLNDGSPGSPTAIMIQKDALEIRKILSPKEVSLLPNAILTYSILEFPKHRPVLQANKISKPYLMVLLTVDIEAPLGSAEKVVLNAPLAEALQVDGGQFNVYPSMQSYKKNLAGQLAFLKHVLSNLDNNLLRL</sequence>
<comment type="caution">
    <text evidence="1">The sequence shown here is derived from an EMBL/GenBank/DDBJ whole genome shotgun (WGS) entry which is preliminary data.</text>
</comment>
<gene>
    <name evidence="1" type="ORF">B0T10DRAFT_467566</name>
</gene>
<dbReference type="AlphaFoldDB" id="A0A9P8VRC0"/>
<dbReference type="EMBL" id="JAGPYM010000085">
    <property type="protein sequence ID" value="KAH6868897.1"/>
    <property type="molecule type" value="Genomic_DNA"/>
</dbReference>